<dbReference type="Pfam" id="PF13450">
    <property type="entry name" value="NAD_binding_8"/>
    <property type="match status" value="1"/>
</dbReference>
<gene>
    <name evidence="3" type="ORF">FA15DRAFT_756638</name>
</gene>
<dbReference type="PANTHER" id="PTHR42877:SF7">
    <property type="entry name" value="FLAVIN-BINDING MONOOXYGENASE-RELATED"/>
    <property type="match status" value="1"/>
</dbReference>
<evidence type="ECO:0000256" key="2">
    <source>
        <dbReference type="SAM" id="MobiDB-lite"/>
    </source>
</evidence>
<keyword evidence="4" id="KW-1185">Reference proteome</keyword>
<proteinExistence type="inferred from homology"/>
<dbReference type="EMBL" id="ML210203">
    <property type="protein sequence ID" value="TFK24264.1"/>
    <property type="molecule type" value="Genomic_DNA"/>
</dbReference>
<dbReference type="STRING" id="230819.A0A5C3KUZ3"/>
<name>A0A5C3KUZ3_COPMA</name>
<dbReference type="OrthoDB" id="74360at2759"/>
<evidence type="ECO:0000313" key="3">
    <source>
        <dbReference type="EMBL" id="TFK24264.1"/>
    </source>
</evidence>
<dbReference type="InterPro" id="IPR036188">
    <property type="entry name" value="FAD/NAD-bd_sf"/>
</dbReference>
<evidence type="ECO:0000313" key="4">
    <source>
        <dbReference type="Proteomes" id="UP000307440"/>
    </source>
</evidence>
<dbReference type="AlphaFoldDB" id="A0A5C3KUZ3"/>
<dbReference type="Proteomes" id="UP000307440">
    <property type="component" value="Unassembled WGS sequence"/>
</dbReference>
<evidence type="ECO:0000256" key="1">
    <source>
        <dbReference type="ARBA" id="ARBA00010139"/>
    </source>
</evidence>
<dbReference type="InterPro" id="IPR051209">
    <property type="entry name" value="FAD-bind_Monooxygenase_sf"/>
</dbReference>
<comment type="similarity">
    <text evidence="1">Belongs to the FAD-binding monooxygenase family.</text>
</comment>
<sequence length="610" mass="68012">MPDGSNTPAAPPSSTTSPLDPFPIDYSRPMKVAVIGAGYTGIIAAVRFPQKVSNLEFVVYEANAGVGGVWYSHRYPGLACDVPSHCYQLSFEPNSNWSSFHPEGPEIQQYLEGVVDKYKLWPYIKLQHRLVHARYDEEAGKWHLKIRRPKYSAHNGTDADGNNANGAAEVEWEEFEDIVDIVLSGMGALCRWDWPKIDGLTSFKGKLIHTAEWETGEGDPKAGWKTTVSSWSDKKIGVIGISSSAAQIVPSLQPIVSKLVNYGRSKTWVVAPFGHDKVQELAKNPRATDYYFTDEDKEAFKDPAIYTKFRKEIEQRMQSGYPLLFRGSPMQQHVRNMATQMMKQKLAKKPEIAEALIPDYPVGCGRPVPDAGYLGALCQDNVDYVSTPIAKVTETGIETVDGNHKELDVIICATGYDLSFDYRLPIIGRNGLDLKDAWGSGASPETYLSLAASSFPNWFQSLGPNGAVPGGSLTLVLEKIVEYVVEVTLKLQRDRYKSIEVKKEAVNAFDRFAQGYFPKTVFSLPFKSFFKANSDPNGKISVIWPGTPLHYVKALKHPRWEDFTYERSVKDNDDSAAWLGDGTTLANMDPNADRAWYIDPENIDFPKVPE</sequence>
<dbReference type="PANTHER" id="PTHR42877">
    <property type="entry name" value="L-ORNITHINE N(5)-MONOOXYGENASE-RELATED"/>
    <property type="match status" value="1"/>
</dbReference>
<accession>A0A5C3KUZ3</accession>
<feature type="region of interest" description="Disordered" evidence="2">
    <location>
        <begin position="1"/>
        <end position="20"/>
    </location>
</feature>
<protein>
    <submittedName>
        <fullName evidence="3">FAD/NAD(P)-binding domain-containing protein</fullName>
    </submittedName>
</protein>
<dbReference type="Gene3D" id="3.50.50.60">
    <property type="entry name" value="FAD/NAD(P)-binding domain"/>
    <property type="match status" value="3"/>
</dbReference>
<dbReference type="SUPFAM" id="SSF51905">
    <property type="entry name" value="FAD/NAD(P)-binding domain"/>
    <property type="match status" value="2"/>
</dbReference>
<organism evidence="3 4">
    <name type="scientific">Coprinopsis marcescibilis</name>
    <name type="common">Agaric fungus</name>
    <name type="synonym">Psathyrella marcescibilis</name>
    <dbReference type="NCBI Taxonomy" id="230819"/>
    <lineage>
        <taxon>Eukaryota</taxon>
        <taxon>Fungi</taxon>
        <taxon>Dikarya</taxon>
        <taxon>Basidiomycota</taxon>
        <taxon>Agaricomycotina</taxon>
        <taxon>Agaricomycetes</taxon>
        <taxon>Agaricomycetidae</taxon>
        <taxon>Agaricales</taxon>
        <taxon>Agaricineae</taxon>
        <taxon>Psathyrellaceae</taxon>
        <taxon>Coprinopsis</taxon>
    </lineage>
</organism>
<reference evidence="3 4" key="1">
    <citation type="journal article" date="2019" name="Nat. Ecol. Evol.">
        <title>Megaphylogeny resolves global patterns of mushroom evolution.</title>
        <authorList>
            <person name="Varga T."/>
            <person name="Krizsan K."/>
            <person name="Foldi C."/>
            <person name="Dima B."/>
            <person name="Sanchez-Garcia M."/>
            <person name="Sanchez-Ramirez S."/>
            <person name="Szollosi G.J."/>
            <person name="Szarkandi J.G."/>
            <person name="Papp V."/>
            <person name="Albert L."/>
            <person name="Andreopoulos W."/>
            <person name="Angelini C."/>
            <person name="Antonin V."/>
            <person name="Barry K.W."/>
            <person name="Bougher N.L."/>
            <person name="Buchanan P."/>
            <person name="Buyck B."/>
            <person name="Bense V."/>
            <person name="Catcheside P."/>
            <person name="Chovatia M."/>
            <person name="Cooper J."/>
            <person name="Damon W."/>
            <person name="Desjardin D."/>
            <person name="Finy P."/>
            <person name="Geml J."/>
            <person name="Haridas S."/>
            <person name="Hughes K."/>
            <person name="Justo A."/>
            <person name="Karasinski D."/>
            <person name="Kautmanova I."/>
            <person name="Kiss B."/>
            <person name="Kocsube S."/>
            <person name="Kotiranta H."/>
            <person name="LaButti K.M."/>
            <person name="Lechner B.E."/>
            <person name="Liimatainen K."/>
            <person name="Lipzen A."/>
            <person name="Lukacs Z."/>
            <person name="Mihaltcheva S."/>
            <person name="Morgado L.N."/>
            <person name="Niskanen T."/>
            <person name="Noordeloos M.E."/>
            <person name="Ohm R.A."/>
            <person name="Ortiz-Santana B."/>
            <person name="Ovrebo C."/>
            <person name="Racz N."/>
            <person name="Riley R."/>
            <person name="Savchenko A."/>
            <person name="Shiryaev A."/>
            <person name="Soop K."/>
            <person name="Spirin V."/>
            <person name="Szebenyi C."/>
            <person name="Tomsovsky M."/>
            <person name="Tulloss R.E."/>
            <person name="Uehling J."/>
            <person name="Grigoriev I.V."/>
            <person name="Vagvolgyi C."/>
            <person name="Papp T."/>
            <person name="Martin F.M."/>
            <person name="Miettinen O."/>
            <person name="Hibbett D.S."/>
            <person name="Nagy L.G."/>
        </authorList>
    </citation>
    <scope>NUCLEOTIDE SEQUENCE [LARGE SCALE GENOMIC DNA]</scope>
    <source>
        <strain evidence="3 4">CBS 121175</strain>
    </source>
</reference>